<accession>A0A7Y4GWR3</accession>
<organism evidence="1 2">
    <name type="scientific">Bradyrhizobium australiense</name>
    <dbReference type="NCBI Taxonomy" id="2721161"/>
    <lineage>
        <taxon>Bacteria</taxon>
        <taxon>Pseudomonadati</taxon>
        <taxon>Pseudomonadota</taxon>
        <taxon>Alphaproteobacteria</taxon>
        <taxon>Hyphomicrobiales</taxon>
        <taxon>Nitrobacteraceae</taxon>
        <taxon>Bradyrhizobium</taxon>
    </lineage>
</organism>
<comment type="caution">
    <text evidence="1">The sequence shown here is derived from an EMBL/GenBank/DDBJ whole genome shotgun (WGS) entry which is preliminary data.</text>
</comment>
<keyword evidence="2" id="KW-1185">Reference proteome</keyword>
<dbReference type="Proteomes" id="UP000544122">
    <property type="component" value="Unassembled WGS sequence"/>
</dbReference>
<reference evidence="1 2" key="1">
    <citation type="submission" date="2020-03" db="EMBL/GenBank/DDBJ databases">
        <title>Bradyrhizobium diversity isolated from nodules of Indigofera sp.</title>
        <authorList>
            <person name="Klepa M."/>
            <person name="Helene L."/>
            <person name="Hungria M."/>
        </authorList>
    </citation>
    <scope>NUCLEOTIDE SEQUENCE [LARGE SCALE GENOMIC DNA]</scope>
    <source>
        <strain evidence="1 2">WSM 1791</strain>
    </source>
</reference>
<dbReference type="RefSeq" id="WP_171582582.1">
    <property type="nucleotide sequence ID" value="NZ_JAAVLX010000010.1"/>
</dbReference>
<gene>
    <name evidence="1" type="ORF">HCN58_28090</name>
</gene>
<protein>
    <submittedName>
        <fullName evidence="1">Uncharacterized protein</fullName>
    </submittedName>
</protein>
<sequence length="192" mass="21945">MLKSLNKSVVLMEQTKHNNSEMSYCVNQLNVTHLNMTHPTQVELGLDMHLKVFLTTEGQGGNLTFLVQELAGTRDWKSPFYYLYYDGGARPNALIFEPWKQLQGNFDQFLKPFPNEEADKNRKAVEDEMDGFFGGQRAILYQNVLNGTGSEPVNNVNELTIAEKPTVARKISKKGRFYSKSGRELLARHTRR</sequence>
<name>A0A7Y4GWR3_9BRAD</name>
<evidence type="ECO:0000313" key="2">
    <source>
        <dbReference type="Proteomes" id="UP000544122"/>
    </source>
</evidence>
<dbReference type="AlphaFoldDB" id="A0A7Y4GWR3"/>
<dbReference type="EMBL" id="JAAVLX010000010">
    <property type="protein sequence ID" value="NOJ43375.1"/>
    <property type="molecule type" value="Genomic_DNA"/>
</dbReference>
<proteinExistence type="predicted"/>
<evidence type="ECO:0000313" key="1">
    <source>
        <dbReference type="EMBL" id="NOJ43375.1"/>
    </source>
</evidence>